<feature type="region of interest" description="Disordered" evidence="1">
    <location>
        <begin position="62"/>
        <end position="111"/>
    </location>
</feature>
<organism evidence="2 3">
    <name type="scientific">Streptomyces rhizosphaericus</name>
    <dbReference type="NCBI Taxonomy" id="114699"/>
    <lineage>
        <taxon>Bacteria</taxon>
        <taxon>Bacillati</taxon>
        <taxon>Actinomycetota</taxon>
        <taxon>Actinomycetes</taxon>
        <taxon>Kitasatosporales</taxon>
        <taxon>Streptomycetaceae</taxon>
        <taxon>Streptomyces</taxon>
        <taxon>Streptomyces violaceusniger group</taxon>
    </lineage>
</organism>
<comment type="caution">
    <text evidence="2">The sequence shown here is derived from an EMBL/GenBank/DDBJ whole genome shotgun (WGS) entry which is preliminary data.</text>
</comment>
<feature type="region of interest" description="Disordered" evidence="1">
    <location>
        <begin position="1"/>
        <end position="27"/>
    </location>
</feature>
<keyword evidence="3" id="KW-1185">Reference proteome</keyword>
<proteinExistence type="predicted"/>
<feature type="compositionally biased region" description="Gly residues" evidence="1">
    <location>
        <begin position="160"/>
        <end position="175"/>
    </location>
</feature>
<gene>
    <name evidence="2" type="ORF">GCM10009575_040480</name>
</gene>
<sequence length="205" mass="21044">MAAAECLAPTPPLPETGGAPPAPHRGCAPGPGGGAAWGLVAGGRPGGRVVLTRPCASYCWEVPPQPHPAPSRNRGRAPGPHRRPAPPPPPPRTPPGLCPRPRPRWGSAPRAAPRGIAADCTRVAGLCPPVPPPATAGRCPLGGTIAHNLQAPPAIEERGPGGGAPGFGKGRGGGIARRRRTRIRIRIRTSIRIRIRTHNTRQGAA</sequence>
<reference evidence="3" key="1">
    <citation type="journal article" date="2019" name="Int. J. Syst. Evol. Microbiol.">
        <title>The Global Catalogue of Microorganisms (GCM) 10K type strain sequencing project: providing services to taxonomists for standard genome sequencing and annotation.</title>
        <authorList>
            <consortium name="The Broad Institute Genomics Platform"/>
            <consortium name="The Broad Institute Genome Sequencing Center for Infectious Disease"/>
            <person name="Wu L."/>
            <person name="Ma J."/>
        </authorList>
    </citation>
    <scope>NUCLEOTIDE SEQUENCE [LARGE SCALE GENOMIC DNA]</scope>
    <source>
        <strain evidence="3">JCM 11444</strain>
    </source>
</reference>
<dbReference type="EMBL" id="BAAAID010000024">
    <property type="protein sequence ID" value="GAA0933178.1"/>
    <property type="molecule type" value="Genomic_DNA"/>
</dbReference>
<evidence type="ECO:0000313" key="3">
    <source>
        <dbReference type="Proteomes" id="UP001500418"/>
    </source>
</evidence>
<protein>
    <submittedName>
        <fullName evidence="2">Uncharacterized protein</fullName>
    </submittedName>
</protein>
<accession>A0ABP4A8Y2</accession>
<evidence type="ECO:0000313" key="2">
    <source>
        <dbReference type="EMBL" id="GAA0933178.1"/>
    </source>
</evidence>
<feature type="compositionally biased region" description="Pro residues" evidence="1">
    <location>
        <begin position="85"/>
        <end position="100"/>
    </location>
</feature>
<feature type="compositionally biased region" description="Basic residues" evidence="1">
    <location>
        <begin position="73"/>
        <end position="84"/>
    </location>
</feature>
<feature type="region of interest" description="Disordered" evidence="1">
    <location>
        <begin position="157"/>
        <end position="176"/>
    </location>
</feature>
<dbReference type="Proteomes" id="UP001500418">
    <property type="component" value="Unassembled WGS sequence"/>
</dbReference>
<evidence type="ECO:0000256" key="1">
    <source>
        <dbReference type="SAM" id="MobiDB-lite"/>
    </source>
</evidence>
<name>A0ABP4A8Y2_9ACTN</name>